<dbReference type="OMA" id="TICPLAK"/>
<name>A0A5E4FZG5_PRUDU</name>
<evidence type="ECO:0000313" key="3">
    <source>
        <dbReference type="Proteomes" id="UP000327085"/>
    </source>
</evidence>
<sequence length="100" mass="11017">DLSSKREIGKGLERGGLYYLAPDVPSIANSAVASPSFNLWHWCLGHPSKFILPHLQNFHSTISIPNNHVCTICPLAKHCRLSFPSSTISTNACFDLIHCD</sequence>
<reference evidence="3" key="1">
    <citation type="journal article" date="2020" name="Plant J.">
        <title>Transposons played a major role in the diversification between the closely related almond and peach genomes: results from the almond genome sequence.</title>
        <authorList>
            <person name="Alioto T."/>
            <person name="Alexiou K.G."/>
            <person name="Bardil A."/>
            <person name="Barteri F."/>
            <person name="Castanera R."/>
            <person name="Cruz F."/>
            <person name="Dhingra A."/>
            <person name="Duval H."/>
            <person name="Fernandez I Marti A."/>
            <person name="Frias L."/>
            <person name="Galan B."/>
            <person name="Garcia J.L."/>
            <person name="Howad W."/>
            <person name="Gomez-Garrido J."/>
            <person name="Gut M."/>
            <person name="Julca I."/>
            <person name="Morata J."/>
            <person name="Puigdomenech P."/>
            <person name="Ribeca P."/>
            <person name="Rubio Cabetas M.J."/>
            <person name="Vlasova A."/>
            <person name="Wirthensohn M."/>
            <person name="Garcia-Mas J."/>
            <person name="Gabaldon T."/>
            <person name="Casacuberta J.M."/>
            <person name="Arus P."/>
        </authorList>
    </citation>
    <scope>NUCLEOTIDE SEQUENCE [LARGE SCALE GENOMIC DNA]</scope>
    <source>
        <strain evidence="3">cv. Texas</strain>
    </source>
</reference>
<dbReference type="InterPro" id="IPR025724">
    <property type="entry name" value="GAG-pre-integrase_dom"/>
</dbReference>
<evidence type="ECO:0000313" key="2">
    <source>
        <dbReference type="EMBL" id="VVA32945.1"/>
    </source>
</evidence>
<accession>A0A5E4FZG5</accession>
<proteinExistence type="predicted"/>
<dbReference type="Gramene" id="VVA32945">
    <property type="protein sequence ID" value="VVA32945"/>
    <property type="gene ID" value="Prudul26B006620"/>
</dbReference>
<evidence type="ECO:0000259" key="1">
    <source>
        <dbReference type="Pfam" id="PF13976"/>
    </source>
</evidence>
<organism evidence="2 3">
    <name type="scientific">Prunus dulcis</name>
    <name type="common">Almond</name>
    <name type="synonym">Amygdalus dulcis</name>
    <dbReference type="NCBI Taxonomy" id="3755"/>
    <lineage>
        <taxon>Eukaryota</taxon>
        <taxon>Viridiplantae</taxon>
        <taxon>Streptophyta</taxon>
        <taxon>Embryophyta</taxon>
        <taxon>Tracheophyta</taxon>
        <taxon>Spermatophyta</taxon>
        <taxon>Magnoliopsida</taxon>
        <taxon>eudicotyledons</taxon>
        <taxon>Gunneridae</taxon>
        <taxon>Pentapetalae</taxon>
        <taxon>rosids</taxon>
        <taxon>fabids</taxon>
        <taxon>Rosales</taxon>
        <taxon>Rosaceae</taxon>
        <taxon>Amygdaloideae</taxon>
        <taxon>Amygdaleae</taxon>
        <taxon>Prunus</taxon>
    </lineage>
</organism>
<dbReference type="InParanoid" id="A0A5E4FZG5"/>
<gene>
    <name evidence="2" type="ORF">ALMOND_2B006620</name>
</gene>
<feature type="non-terminal residue" evidence="2">
    <location>
        <position position="100"/>
    </location>
</feature>
<dbReference type="Pfam" id="PF13976">
    <property type="entry name" value="gag_pre-integrs"/>
    <property type="match status" value="1"/>
</dbReference>
<feature type="domain" description="GAG-pre-integrase" evidence="1">
    <location>
        <begin position="16"/>
        <end position="78"/>
    </location>
</feature>
<feature type="non-terminal residue" evidence="2">
    <location>
        <position position="1"/>
    </location>
</feature>
<protein>
    <recommendedName>
        <fullName evidence="1">GAG-pre-integrase domain-containing protein</fullName>
    </recommendedName>
</protein>
<dbReference type="AlphaFoldDB" id="A0A5E4FZG5"/>
<dbReference type="Proteomes" id="UP000327085">
    <property type="component" value="Chromosome 6"/>
</dbReference>
<dbReference type="EMBL" id="CABIKO010000269">
    <property type="protein sequence ID" value="VVA32945.1"/>
    <property type="molecule type" value="Genomic_DNA"/>
</dbReference>